<keyword evidence="1" id="KW-0472">Membrane</keyword>
<dbReference type="Proteomes" id="UP000190852">
    <property type="component" value="Unassembled WGS sequence"/>
</dbReference>
<feature type="transmembrane region" description="Helical" evidence="1">
    <location>
        <begin position="7"/>
        <end position="27"/>
    </location>
</feature>
<name>A0A1T5B9N0_9BACT</name>
<evidence type="ECO:0000256" key="1">
    <source>
        <dbReference type="SAM" id="Phobius"/>
    </source>
</evidence>
<organism evidence="2 3">
    <name type="scientific">Parabacteroides chartae</name>
    <dbReference type="NCBI Taxonomy" id="1037355"/>
    <lineage>
        <taxon>Bacteria</taxon>
        <taxon>Pseudomonadati</taxon>
        <taxon>Bacteroidota</taxon>
        <taxon>Bacteroidia</taxon>
        <taxon>Bacteroidales</taxon>
        <taxon>Tannerellaceae</taxon>
        <taxon>Parabacteroides</taxon>
    </lineage>
</organism>
<evidence type="ECO:0000313" key="3">
    <source>
        <dbReference type="Proteomes" id="UP000190852"/>
    </source>
</evidence>
<accession>A0A1T5B9N0</accession>
<reference evidence="3" key="1">
    <citation type="submission" date="2017-02" db="EMBL/GenBank/DDBJ databases">
        <authorList>
            <person name="Varghese N."/>
            <person name="Submissions S."/>
        </authorList>
    </citation>
    <scope>NUCLEOTIDE SEQUENCE [LARGE SCALE GENOMIC DNA]</scope>
    <source>
        <strain evidence="3">DSM 24967</strain>
    </source>
</reference>
<feature type="transmembrane region" description="Helical" evidence="1">
    <location>
        <begin position="39"/>
        <end position="59"/>
    </location>
</feature>
<dbReference type="EMBL" id="FUYQ01000006">
    <property type="protein sequence ID" value="SKB43670.1"/>
    <property type="molecule type" value="Genomic_DNA"/>
</dbReference>
<evidence type="ECO:0000313" key="2">
    <source>
        <dbReference type="EMBL" id="SKB43670.1"/>
    </source>
</evidence>
<protein>
    <submittedName>
        <fullName evidence="2">Uncharacterized protein</fullName>
    </submittedName>
</protein>
<keyword evidence="3" id="KW-1185">Reference proteome</keyword>
<gene>
    <name evidence="2" type="ORF">SAMN05660349_01164</name>
</gene>
<sequence length="67" mass="7215">MKKEETQLIVACLLVVLGAGLLIAGFIVPPVGIIDSSVLIAFGEIGTFAGSLFGIDYHYRYKITKDK</sequence>
<dbReference type="AlphaFoldDB" id="A0A1T5B9N0"/>
<keyword evidence="1" id="KW-1133">Transmembrane helix</keyword>
<keyword evidence="1" id="KW-0812">Transmembrane</keyword>
<proteinExistence type="predicted"/>
<dbReference type="RefSeq" id="WP_079682794.1">
    <property type="nucleotide sequence ID" value="NZ_FUYQ01000006.1"/>
</dbReference>